<sequence length="237" mass="24365">MVLLAALLLPGTAAAAQSLGPVALRPAFEIATEENRRGVSWSEGRAAISADLALEAGALGATARLVSLRDAGLHGGADTVLDLGLSATQDVGPFALTGQGIVHLFTGAFGKQDYAEAGITAAYTLGPVRATAGGMYAPEQSAIGGSNLYLFAGADAGIPATPLTLYGHVGRSTGDVDDVVRADRLRPGGRYIDWRVGIDHVTGPLAVSLEYVGTDIPEVAARGDHDDRLIARARFSF</sequence>
<feature type="chain" id="PRO_5012700764" description="Porin domain-containing protein" evidence="1">
    <location>
        <begin position="16"/>
        <end position="237"/>
    </location>
</feature>
<evidence type="ECO:0000313" key="2">
    <source>
        <dbReference type="EMBL" id="KHL26841.1"/>
    </source>
</evidence>
<comment type="caution">
    <text evidence="2">The sequence shown here is derived from an EMBL/GenBank/DDBJ whole genome shotgun (WGS) entry which is preliminary data.</text>
</comment>
<accession>A0A0B2C4C8</accession>
<keyword evidence="3" id="KW-1185">Reference proteome</keyword>
<dbReference type="Proteomes" id="UP000030988">
    <property type="component" value="Unassembled WGS sequence"/>
</dbReference>
<protein>
    <recommendedName>
        <fullName evidence="4">Porin domain-containing protein</fullName>
    </recommendedName>
</protein>
<dbReference type="Pfam" id="PF09694">
    <property type="entry name" value="Gcw_chp"/>
    <property type="match status" value="1"/>
</dbReference>
<name>A0A0B2C4C8_9SPHN</name>
<evidence type="ECO:0008006" key="4">
    <source>
        <dbReference type="Google" id="ProtNLM"/>
    </source>
</evidence>
<dbReference type="EMBL" id="JTDN01000001">
    <property type="protein sequence ID" value="KHL26841.1"/>
    <property type="molecule type" value="Genomic_DNA"/>
</dbReference>
<evidence type="ECO:0000313" key="3">
    <source>
        <dbReference type="Proteomes" id="UP000030988"/>
    </source>
</evidence>
<dbReference type="InterPro" id="IPR010239">
    <property type="entry name" value="CHP02001"/>
</dbReference>
<feature type="signal peptide" evidence="1">
    <location>
        <begin position="1"/>
        <end position="15"/>
    </location>
</feature>
<dbReference type="AlphaFoldDB" id="A0A0B2C4C8"/>
<dbReference type="STRING" id="1572751.PK98_07605"/>
<evidence type="ECO:0000256" key="1">
    <source>
        <dbReference type="SAM" id="SignalP"/>
    </source>
</evidence>
<proteinExistence type="predicted"/>
<gene>
    <name evidence="2" type="ORF">PK98_07605</name>
</gene>
<reference evidence="2 3" key="1">
    <citation type="submission" date="2014-11" db="EMBL/GenBank/DDBJ databases">
        <title>Draft genome sequence of Kirrobacter mercurialis.</title>
        <authorList>
            <person name="Coil D.A."/>
            <person name="Eisen J.A."/>
        </authorList>
    </citation>
    <scope>NUCLEOTIDE SEQUENCE [LARGE SCALE GENOMIC DNA]</scope>
    <source>
        <strain evidence="2 3">Coronado</strain>
    </source>
</reference>
<organism evidence="2 3">
    <name type="scientific">Croceibacterium mercuriale</name>
    <dbReference type="NCBI Taxonomy" id="1572751"/>
    <lineage>
        <taxon>Bacteria</taxon>
        <taxon>Pseudomonadati</taxon>
        <taxon>Pseudomonadota</taxon>
        <taxon>Alphaproteobacteria</taxon>
        <taxon>Sphingomonadales</taxon>
        <taxon>Erythrobacteraceae</taxon>
        <taxon>Croceibacterium</taxon>
    </lineage>
</organism>
<keyword evidence="1" id="KW-0732">Signal</keyword>